<evidence type="ECO:0000256" key="1">
    <source>
        <dbReference type="SAM" id="Phobius"/>
    </source>
</evidence>
<comment type="caution">
    <text evidence="2">The sequence shown here is derived from an EMBL/GenBank/DDBJ whole genome shotgun (WGS) entry which is preliminary data.</text>
</comment>
<sequence>MTPFGDLHNDLGGIAFALGWLIIVVPFAFTLIYITREMAIGDEERLQDEIKQGVHDYARLNKKLVKTETNHSPQMETTMAKRPIFIKLIVLIVSVLITYVTVKGIYGDGKSDLTSIGLVVMWSLFFLTQGVLWWVATSQGKQDVYQDVTIQKRM</sequence>
<evidence type="ECO:0000313" key="2">
    <source>
        <dbReference type="EMBL" id="ODG91402.1"/>
    </source>
</evidence>
<name>A0ABX2ZPR8_9BACI</name>
<keyword evidence="1" id="KW-1133">Transmembrane helix</keyword>
<reference evidence="2 3" key="1">
    <citation type="submission" date="2016-07" db="EMBL/GenBank/DDBJ databases">
        <authorList>
            <person name="Townsley L."/>
            <person name="Shank E.A."/>
        </authorList>
    </citation>
    <scope>NUCLEOTIDE SEQUENCE [LARGE SCALE GENOMIC DNA]</scope>
    <source>
        <strain evidence="2 3">CH01</strain>
    </source>
</reference>
<dbReference type="RefSeq" id="WP_069034180.1">
    <property type="nucleotide sequence ID" value="NZ_MDKC01000023.1"/>
</dbReference>
<feature type="transmembrane region" description="Helical" evidence="1">
    <location>
        <begin position="12"/>
        <end position="35"/>
    </location>
</feature>
<feature type="transmembrane region" description="Helical" evidence="1">
    <location>
        <begin position="114"/>
        <end position="136"/>
    </location>
</feature>
<organism evidence="2 3">
    <name type="scientific">Gottfriedia luciferensis</name>
    <dbReference type="NCBI Taxonomy" id="178774"/>
    <lineage>
        <taxon>Bacteria</taxon>
        <taxon>Bacillati</taxon>
        <taxon>Bacillota</taxon>
        <taxon>Bacilli</taxon>
        <taxon>Bacillales</taxon>
        <taxon>Bacillaceae</taxon>
        <taxon>Gottfriedia</taxon>
    </lineage>
</organism>
<protein>
    <submittedName>
        <fullName evidence="2">Uncharacterized protein</fullName>
    </submittedName>
</protein>
<evidence type="ECO:0000313" key="3">
    <source>
        <dbReference type="Proteomes" id="UP000094580"/>
    </source>
</evidence>
<keyword evidence="3" id="KW-1185">Reference proteome</keyword>
<accession>A0ABX2ZPR8</accession>
<feature type="transmembrane region" description="Helical" evidence="1">
    <location>
        <begin position="84"/>
        <end position="102"/>
    </location>
</feature>
<gene>
    <name evidence="2" type="ORF">BED47_07010</name>
</gene>
<dbReference type="EMBL" id="MDKC01000023">
    <property type="protein sequence ID" value="ODG91402.1"/>
    <property type="molecule type" value="Genomic_DNA"/>
</dbReference>
<dbReference type="Proteomes" id="UP000094580">
    <property type="component" value="Unassembled WGS sequence"/>
</dbReference>
<keyword evidence="1" id="KW-0472">Membrane</keyword>
<proteinExistence type="predicted"/>
<keyword evidence="1" id="KW-0812">Transmembrane</keyword>